<gene>
    <name evidence="9" type="ORF">HDID_LOCUS76</name>
    <name evidence="10" type="ORF">WMSIL1_LOCUS12681</name>
</gene>
<dbReference type="InterPro" id="IPR002938">
    <property type="entry name" value="FAD-bd"/>
</dbReference>
<feature type="transmembrane region" description="Helical" evidence="7">
    <location>
        <begin position="31"/>
        <end position="49"/>
    </location>
</feature>
<dbReference type="NCBIfam" id="TIGR01988">
    <property type="entry name" value="Ubi-OHases"/>
    <property type="match status" value="1"/>
</dbReference>
<dbReference type="EMBL" id="CABIJS010000666">
    <property type="protein sequence ID" value="VUZ55035.1"/>
    <property type="molecule type" value="Genomic_DNA"/>
</dbReference>
<dbReference type="Gene3D" id="3.50.50.60">
    <property type="entry name" value="FAD/NAD(P)-binding domain"/>
    <property type="match status" value="2"/>
</dbReference>
<evidence type="ECO:0000313" key="10">
    <source>
        <dbReference type="EMBL" id="VUZ55035.1"/>
    </source>
</evidence>
<dbReference type="PANTHER" id="PTHR43876:SF7">
    <property type="entry name" value="UBIQUINONE BIOSYNTHESIS MONOOXYGENASE COQ6, MITOCHONDRIAL"/>
    <property type="match status" value="1"/>
</dbReference>
<reference evidence="13" key="1">
    <citation type="submission" date="2016-04" db="UniProtKB">
        <authorList>
            <consortium name="WormBaseParasite"/>
        </authorList>
    </citation>
    <scope>IDENTIFICATION</scope>
</reference>
<keyword evidence="6" id="KW-0503">Monooxygenase</keyword>
<reference evidence="9 11" key="2">
    <citation type="submission" date="2018-11" db="EMBL/GenBank/DDBJ databases">
        <authorList>
            <consortium name="Pathogen Informatics"/>
        </authorList>
    </citation>
    <scope>NUCLEOTIDE SEQUENCE [LARGE SCALE GENOMIC DNA]</scope>
</reference>
<evidence type="ECO:0000313" key="9">
    <source>
        <dbReference type="EMBL" id="VDL11694.1"/>
    </source>
</evidence>
<dbReference type="Proteomes" id="UP000321570">
    <property type="component" value="Unassembled WGS sequence"/>
</dbReference>
<sequence length="509" mass="56477">MIFGVSRGAYTRVGNLCRSFSTQPLKSQYDVVVVGGGMAGFGFAAFAGLHPMLRNKRILLIENEPKKEYIKTENHNIRVVALTPMSRTLLESVDAWDRIEKTRCRAIHKMKVIENGTTASLLLERADPSDVMGYIVENDLVVDSLRKSVEKFATESGSESRPGSIEVIYNSSVEDLRFPKNFAENDLPELSLHQRDSGEKFAIKTSLLVGADGHNSLIRRSSGIHAIGWQHDQSAIIANLNLGPDYDYTVAWQRFIETGPIAFLPFGPQRCSVTWSTTRAEAQRLMALSDEEFVRELNYYMSQPCYCPKGVVSTLTKALRMAISNKKTSFNPPKVLAVQPGTRTVFPLNFSHCTFYHGPRVALIGDAAHRILPLSGQGINMGFGDAACLSEMINKALFHGEDIANPKYLAKFTSERQRSVLPMGVFIEYIQALYTPDEIFGGPLTYSGPASCNRARIRRISYKYGISDALLCLRGLGLDLVDACGPVKRFFVEGAVKGRIQLPSLRSIF</sequence>
<keyword evidence="12" id="KW-1185">Reference proteome</keyword>
<evidence type="ECO:0000256" key="1">
    <source>
        <dbReference type="ARBA" id="ARBA00001974"/>
    </source>
</evidence>
<dbReference type="GO" id="GO:0071949">
    <property type="term" value="F:FAD binding"/>
    <property type="evidence" value="ECO:0007669"/>
    <property type="project" value="InterPro"/>
</dbReference>
<reference evidence="10 12" key="3">
    <citation type="submission" date="2019-07" db="EMBL/GenBank/DDBJ databases">
        <authorList>
            <person name="Jastrzebski P J."/>
            <person name="Paukszto L."/>
            <person name="Jastrzebski P J."/>
        </authorList>
    </citation>
    <scope>NUCLEOTIDE SEQUENCE [LARGE SCALE GENOMIC DNA]</scope>
    <source>
        <strain evidence="10 12">WMS-il1</strain>
    </source>
</reference>
<dbReference type="OrthoDB" id="683240at2759"/>
<dbReference type="SUPFAM" id="SSF51905">
    <property type="entry name" value="FAD/NAD(P)-binding domain"/>
    <property type="match status" value="1"/>
</dbReference>
<evidence type="ECO:0000256" key="3">
    <source>
        <dbReference type="ARBA" id="ARBA00022630"/>
    </source>
</evidence>
<dbReference type="InterPro" id="IPR036188">
    <property type="entry name" value="FAD/NAD-bd_sf"/>
</dbReference>
<keyword evidence="5" id="KW-0560">Oxidoreductase</keyword>
<evidence type="ECO:0000313" key="11">
    <source>
        <dbReference type="Proteomes" id="UP000274504"/>
    </source>
</evidence>
<keyword evidence="4" id="KW-0274">FAD</keyword>
<keyword evidence="3" id="KW-0285">Flavoprotein</keyword>
<dbReference type="STRING" id="6216.A0A0R3S7P2"/>
<feature type="domain" description="FAD-binding" evidence="8">
    <location>
        <begin position="335"/>
        <end position="418"/>
    </location>
</feature>
<dbReference type="GO" id="GO:0005739">
    <property type="term" value="C:mitochondrion"/>
    <property type="evidence" value="ECO:0007669"/>
    <property type="project" value="TreeGrafter"/>
</dbReference>
<evidence type="ECO:0000256" key="5">
    <source>
        <dbReference type="ARBA" id="ARBA00023002"/>
    </source>
</evidence>
<dbReference type="GO" id="GO:0006744">
    <property type="term" value="P:ubiquinone biosynthetic process"/>
    <property type="evidence" value="ECO:0007669"/>
    <property type="project" value="InterPro"/>
</dbReference>
<dbReference type="PRINTS" id="PR00420">
    <property type="entry name" value="RNGMNOXGNASE"/>
</dbReference>
<evidence type="ECO:0000259" key="8">
    <source>
        <dbReference type="Pfam" id="PF01494"/>
    </source>
</evidence>
<dbReference type="GO" id="GO:0004497">
    <property type="term" value="F:monooxygenase activity"/>
    <property type="evidence" value="ECO:0007669"/>
    <property type="project" value="UniProtKB-KW"/>
</dbReference>
<dbReference type="AlphaFoldDB" id="A0A0R3S7P2"/>
<evidence type="ECO:0000256" key="2">
    <source>
        <dbReference type="ARBA" id="ARBA00005349"/>
    </source>
</evidence>
<evidence type="ECO:0000256" key="7">
    <source>
        <dbReference type="SAM" id="Phobius"/>
    </source>
</evidence>
<dbReference type="PANTHER" id="PTHR43876">
    <property type="entry name" value="UBIQUINONE BIOSYNTHESIS MONOOXYGENASE COQ6, MITOCHONDRIAL"/>
    <property type="match status" value="1"/>
</dbReference>
<keyword evidence="7" id="KW-1133">Transmembrane helix</keyword>
<proteinExistence type="inferred from homology"/>
<evidence type="ECO:0000313" key="12">
    <source>
        <dbReference type="Proteomes" id="UP000321570"/>
    </source>
</evidence>
<accession>A0A0R3S7P2</accession>
<evidence type="ECO:0000313" key="13">
    <source>
        <dbReference type="WBParaSite" id="HDID_0000007501-mRNA-1"/>
    </source>
</evidence>
<dbReference type="Pfam" id="PF01494">
    <property type="entry name" value="FAD_binding_3"/>
    <property type="match status" value="1"/>
</dbReference>
<dbReference type="InterPro" id="IPR010971">
    <property type="entry name" value="UbiH/COQ6"/>
</dbReference>
<dbReference type="InterPro" id="IPR051205">
    <property type="entry name" value="UbiH/COQ6_monooxygenase"/>
</dbReference>
<dbReference type="GO" id="GO:0016705">
    <property type="term" value="F:oxidoreductase activity, acting on paired donors, with incorporation or reduction of molecular oxygen"/>
    <property type="evidence" value="ECO:0007669"/>
    <property type="project" value="InterPro"/>
</dbReference>
<keyword evidence="7" id="KW-0472">Membrane</keyword>
<evidence type="ECO:0000256" key="6">
    <source>
        <dbReference type="ARBA" id="ARBA00023033"/>
    </source>
</evidence>
<name>A0A0R3S7P2_HYMDI</name>
<organism evidence="13">
    <name type="scientific">Hymenolepis diminuta</name>
    <name type="common">Rat tapeworm</name>
    <dbReference type="NCBI Taxonomy" id="6216"/>
    <lineage>
        <taxon>Eukaryota</taxon>
        <taxon>Metazoa</taxon>
        <taxon>Spiralia</taxon>
        <taxon>Lophotrochozoa</taxon>
        <taxon>Platyhelminthes</taxon>
        <taxon>Cestoda</taxon>
        <taxon>Eucestoda</taxon>
        <taxon>Cyclophyllidea</taxon>
        <taxon>Hymenolepididae</taxon>
        <taxon>Hymenolepis</taxon>
    </lineage>
</organism>
<protein>
    <submittedName>
        <fullName evidence="13">FAD_binding_3 domain-containing protein</fullName>
    </submittedName>
</protein>
<evidence type="ECO:0000256" key="4">
    <source>
        <dbReference type="ARBA" id="ARBA00022827"/>
    </source>
</evidence>
<dbReference type="EMBL" id="UYSG01000007">
    <property type="protein sequence ID" value="VDL11694.1"/>
    <property type="molecule type" value="Genomic_DNA"/>
</dbReference>
<comment type="similarity">
    <text evidence="2">Belongs to the UbiH/COQ6 family.</text>
</comment>
<dbReference type="WBParaSite" id="HDID_0000007501-mRNA-1">
    <property type="protein sequence ID" value="HDID_0000007501-mRNA-1"/>
    <property type="gene ID" value="HDID_0000007501"/>
</dbReference>
<keyword evidence="7" id="KW-0812">Transmembrane</keyword>
<dbReference type="Proteomes" id="UP000274504">
    <property type="component" value="Unassembled WGS sequence"/>
</dbReference>
<comment type="cofactor">
    <cofactor evidence="1">
        <name>FAD</name>
        <dbReference type="ChEBI" id="CHEBI:57692"/>
    </cofactor>
</comment>